<comment type="subcellular location">
    <subcellularLocation>
        <location evidence="1">Cell envelope</location>
    </subcellularLocation>
</comment>
<dbReference type="PANTHER" id="PTHR32347:SF23">
    <property type="entry name" value="BLL5650 PROTEIN"/>
    <property type="match status" value="1"/>
</dbReference>
<dbReference type="Pfam" id="PF01590">
    <property type="entry name" value="GAF"/>
    <property type="match status" value="1"/>
</dbReference>
<dbReference type="Pfam" id="PF25973">
    <property type="entry name" value="BSH_CzcB"/>
    <property type="match status" value="1"/>
</dbReference>
<evidence type="ECO:0000259" key="5">
    <source>
        <dbReference type="SMART" id="SM00065"/>
    </source>
</evidence>
<dbReference type="Gene3D" id="3.30.450.40">
    <property type="match status" value="1"/>
</dbReference>
<dbReference type="Gene3D" id="2.40.30.170">
    <property type="match status" value="1"/>
</dbReference>
<organism evidence="6 7">
    <name type="scientific">Thetidibacter halocola</name>
    <dbReference type="NCBI Taxonomy" id="2827239"/>
    <lineage>
        <taxon>Bacteria</taxon>
        <taxon>Pseudomonadati</taxon>
        <taxon>Pseudomonadota</taxon>
        <taxon>Alphaproteobacteria</taxon>
        <taxon>Rhodobacterales</taxon>
        <taxon>Roseobacteraceae</taxon>
        <taxon>Thetidibacter</taxon>
    </lineage>
</organism>
<dbReference type="InterPro" id="IPR058647">
    <property type="entry name" value="BSH_CzcB-like"/>
</dbReference>
<keyword evidence="2 3" id="KW-0175">Coiled coil</keyword>
<dbReference type="AlphaFoldDB" id="A0A8J7WKD8"/>
<dbReference type="InterPro" id="IPR029016">
    <property type="entry name" value="GAF-like_dom_sf"/>
</dbReference>
<feature type="coiled-coil region" evidence="3">
    <location>
        <begin position="445"/>
        <end position="484"/>
    </location>
</feature>
<dbReference type="Gene3D" id="2.40.50.100">
    <property type="match status" value="1"/>
</dbReference>
<keyword evidence="4" id="KW-0472">Membrane</keyword>
<dbReference type="GO" id="GO:0030313">
    <property type="term" value="C:cell envelope"/>
    <property type="evidence" value="ECO:0007669"/>
    <property type="project" value="UniProtKB-SubCell"/>
</dbReference>
<dbReference type="RefSeq" id="WP_212538595.1">
    <property type="nucleotide sequence ID" value="NZ_JAGTUU010000010.1"/>
</dbReference>
<feature type="domain" description="GAF" evidence="5">
    <location>
        <begin position="186"/>
        <end position="334"/>
    </location>
</feature>
<evidence type="ECO:0000256" key="2">
    <source>
        <dbReference type="ARBA" id="ARBA00023054"/>
    </source>
</evidence>
<feature type="transmembrane region" description="Helical" evidence="4">
    <location>
        <begin position="113"/>
        <end position="135"/>
    </location>
</feature>
<name>A0A8J7WKD8_9RHOB</name>
<dbReference type="SUPFAM" id="SSF55781">
    <property type="entry name" value="GAF domain-like"/>
    <property type="match status" value="1"/>
</dbReference>
<evidence type="ECO:0000313" key="7">
    <source>
        <dbReference type="Proteomes" id="UP000681356"/>
    </source>
</evidence>
<dbReference type="Proteomes" id="UP000681356">
    <property type="component" value="Unassembled WGS sequence"/>
</dbReference>
<dbReference type="InterPro" id="IPR050465">
    <property type="entry name" value="UPF0194_transport"/>
</dbReference>
<dbReference type="SUPFAM" id="SSF111369">
    <property type="entry name" value="HlyD-like secretion proteins"/>
    <property type="match status" value="1"/>
</dbReference>
<sequence length="622" mass="67976">MIERRGEAVSSGAEDASQVSYAILDQSLWVRFQQAETITAFLDSWLGLVARQVDGMATALLVTGETPDAGPFAAAARWPAGTEAAPDLAEAAAQAVSDRQSVVFGEGTERRVLAFPLIVFGGLFGAVAVSAPASAPPTPALFRRLHWGAAWIELLLRREQEEKDGELRERVTVSFDMLACLLEHDRLRDAANALVTELARRMDCETVSLGLRRGGRVRVQAVSSAASFGRRASLIREVGLAMDEAVDQEAVILWPAPENWDFRVSRAAADLAASHGVGSVLSIPLMAGDEIIGALTAERRADRPFTPLDVEVLDAVAAIAGPIVEDRRKDSRWLPVKIGVSLRRGLAALVGPRHFAAKLATLAVAALAAWLWYTPAQYAVSAPARLEGEVQRSVIAPFNGYLASQSARAGDLVTEGDILAVLDEKDLTLEQLRLATARQQRTRELDRAIAQREVAEASIIRAQLEQTDAQLRLVEEQLARTRIRAPFSGYVVEGDLSQQVGGALERGQTLFRIAPLDGFRVMLEIDERDIAEITPGQEGSLRLSAFPETPYTYRVTRITPLARQAEGRNFFLVEAALTGKTGRARPGMEGVSRTEIGERRMAWVVFHDMVDWLRLTAWRWQP</sequence>
<dbReference type="PANTHER" id="PTHR32347">
    <property type="entry name" value="EFFLUX SYSTEM COMPONENT YKNX-RELATED"/>
    <property type="match status" value="1"/>
</dbReference>
<dbReference type="SMART" id="SM00065">
    <property type="entry name" value="GAF"/>
    <property type="match status" value="1"/>
</dbReference>
<dbReference type="InterPro" id="IPR003018">
    <property type="entry name" value="GAF"/>
</dbReference>
<accession>A0A8J7WKD8</accession>
<evidence type="ECO:0000313" key="6">
    <source>
        <dbReference type="EMBL" id="MBS0126643.1"/>
    </source>
</evidence>
<reference evidence="6" key="1">
    <citation type="submission" date="2021-04" db="EMBL/GenBank/DDBJ databases">
        <authorList>
            <person name="Yoon J."/>
        </authorList>
    </citation>
    <scope>NUCLEOTIDE SEQUENCE</scope>
    <source>
        <strain evidence="6">KMU-90</strain>
    </source>
</reference>
<keyword evidence="4" id="KW-1133">Transmembrane helix</keyword>
<evidence type="ECO:0000256" key="4">
    <source>
        <dbReference type="SAM" id="Phobius"/>
    </source>
</evidence>
<proteinExistence type="predicted"/>
<keyword evidence="4" id="KW-0812">Transmembrane</keyword>
<dbReference type="EMBL" id="JAGTUU010000010">
    <property type="protein sequence ID" value="MBS0126643.1"/>
    <property type="molecule type" value="Genomic_DNA"/>
</dbReference>
<evidence type="ECO:0000256" key="3">
    <source>
        <dbReference type="SAM" id="Coils"/>
    </source>
</evidence>
<protein>
    <submittedName>
        <fullName evidence="6">HlyD family efflux transporter periplasmic adaptor subunit</fullName>
    </submittedName>
</protein>
<gene>
    <name evidence="6" type="ORF">KB874_21410</name>
</gene>
<evidence type="ECO:0000256" key="1">
    <source>
        <dbReference type="ARBA" id="ARBA00004196"/>
    </source>
</evidence>
<keyword evidence="7" id="KW-1185">Reference proteome</keyword>
<comment type="caution">
    <text evidence="6">The sequence shown here is derived from an EMBL/GenBank/DDBJ whole genome shotgun (WGS) entry which is preliminary data.</text>
</comment>